<feature type="transmembrane region" description="Helical" evidence="1">
    <location>
        <begin position="76"/>
        <end position="97"/>
    </location>
</feature>
<gene>
    <name evidence="2" type="ORF">OM075_24605</name>
</gene>
<name>A0AAE3M9J4_9BACT</name>
<accession>A0AAE3M9J4</accession>
<evidence type="ECO:0000313" key="2">
    <source>
        <dbReference type="EMBL" id="MCW3789664.1"/>
    </source>
</evidence>
<dbReference type="AlphaFoldDB" id="A0AAE3M9J4"/>
<feature type="transmembrane region" description="Helical" evidence="1">
    <location>
        <begin position="118"/>
        <end position="135"/>
    </location>
</feature>
<dbReference type="InterPro" id="IPR021215">
    <property type="entry name" value="DUF2752"/>
</dbReference>
<evidence type="ECO:0000313" key="3">
    <source>
        <dbReference type="Proteomes" id="UP001209229"/>
    </source>
</evidence>
<dbReference type="EMBL" id="JAPDPJ010000154">
    <property type="protein sequence ID" value="MCW3789664.1"/>
    <property type="molecule type" value="Genomic_DNA"/>
</dbReference>
<protein>
    <submittedName>
        <fullName evidence="2">DUF2752 domain-containing protein</fullName>
    </submittedName>
</protein>
<organism evidence="2 3">
    <name type="scientific">Plebeiibacterium sediminum</name>
    <dbReference type="NCBI Taxonomy" id="2992112"/>
    <lineage>
        <taxon>Bacteria</taxon>
        <taxon>Pseudomonadati</taxon>
        <taxon>Bacteroidota</taxon>
        <taxon>Bacteroidia</taxon>
        <taxon>Marinilabiliales</taxon>
        <taxon>Marinilabiliaceae</taxon>
        <taxon>Plebeiibacterium</taxon>
    </lineage>
</organism>
<keyword evidence="1" id="KW-1133">Transmembrane helix</keyword>
<dbReference type="Proteomes" id="UP001209229">
    <property type="component" value="Unassembled WGS sequence"/>
</dbReference>
<dbReference type="Pfam" id="PF10825">
    <property type="entry name" value="DUF2752"/>
    <property type="match status" value="1"/>
</dbReference>
<keyword evidence="1" id="KW-0812">Transmembrane</keyword>
<reference evidence="2" key="1">
    <citation type="submission" date="2022-10" db="EMBL/GenBank/DDBJ databases">
        <authorList>
            <person name="Yu W.X."/>
        </authorList>
    </citation>
    <scope>NUCLEOTIDE SEQUENCE</scope>
    <source>
        <strain evidence="2">AAT</strain>
    </source>
</reference>
<dbReference type="RefSeq" id="WP_301193211.1">
    <property type="nucleotide sequence ID" value="NZ_JAPDPJ010000154.1"/>
</dbReference>
<comment type="caution">
    <text evidence="2">The sequence shown here is derived from an EMBL/GenBank/DDBJ whole genome shotgun (WGS) entry which is preliminary data.</text>
</comment>
<proteinExistence type="predicted"/>
<keyword evidence="3" id="KW-1185">Reference proteome</keyword>
<evidence type="ECO:0000256" key="1">
    <source>
        <dbReference type="SAM" id="Phobius"/>
    </source>
</evidence>
<keyword evidence="1" id="KW-0472">Membrane</keyword>
<sequence>MALNSNKLYILLLVACMAGYIWLYYDINSYQSGEESFNACLIKHVTNIPCPSCGSTRSVMSLIKGNFKNALLINPLGYVIALIMVLCPVWILIDIIIKKKTFFTFYQKTELYLRKPQFAIPLITLVIINWIWNIIKGL</sequence>
<feature type="transmembrane region" description="Helical" evidence="1">
    <location>
        <begin position="7"/>
        <end position="25"/>
    </location>
</feature>